<proteinExistence type="predicted"/>
<gene>
    <name evidence="4" type="ORF">ACJMK2_008245</name>
</gene>
<feature type="domain" description="ZP" evidence="3">
    <location>
        <begin position="24"/>
        <end position="263"/>
    </location>
</feature>
<sequence length="332" mass="37808">MGHFNPLCFILVLGVSSASSIEHKCFPDGRLEMVNPDPLKYLSAFAENGNSLCKAEWVDNSTRQRLKIQNCGKNTDIRVVFSTREETNFIYGGKTSKLFTIKCNDIWAQVYKTVRVQLTPIEFTIFQAGVTPSFTLTSRIYAAHDLLFLATNASIGQTLYWVLRGPEQYNLLPLTCTVYPGTDIAEAYTRYILVSSGCSLDTSLLSNFQAIGQELGKHDHHSDALLASLYVFRFHSNPFITIECKVLVCPRGQIACSYTCPVRRRRHAENVFNYSSLEFSHVIVQSRLFVHTEELTSKLNVNKSVWVKNTLWVTPFSLFMKAFNWLTQNWRL</sequence>
<dbReference type="AlphaFoldDB" id="A0ABD3VMK4"/>
<organism evidence="4 5">
    <name type="scientific">Sinanodonta woodiana</name>
    <name type="common">Chinese pond mussel</name>
    <name type="synonym">Anodonta woodiana</name>
    <dbReference type="NCBI Taxonomy" id="1069815"/>
    <lineage>
        <taxon>Eukaryota</taxon>
        <taxon>Metazoa</taxon>
        <taxon>Spiralia</taxon>
        <taxon>Lophotrochozoa</taxon>
        <taxon>Mollusca</taxon>
        <taxon>Bivalvia</taxon>
        <taxon>Autobranchia</taxon>
        <taxon>Heteroconchia</taxon>
        <taxon>Palaeoheterodonta</taxon>
        <taxon>Unionida</taxon>
        <taxon>Unionoidea</taxon>
        <taxon>Unionidae</taxon>
        <taxon>Unioninae</taxon>
        <taxon>Sinanodonta</taxon>
    </lineage>
</organism>
<reference evidence="4 5" key="1">
    <citation type="submission" date="2024-11" db="EMBL/GenBank/DDBJ databases">
        <title>Chromosome-level genome assembly of the freshwater bivalve Anodonta woodiana.</title>
        <authorList>
            <person name="Chen X."/>
        </authorList>
    </citation>
    <scope>NUCLEOTIDE SEQUENCE [LARGE SCALE GENOMIC DNA]</scope>
    <source>
        <strain evidence="4">MN2024</strain>
        <tissue evidence="4">Gills</tissue>
    </source>
</reference>
<dbReference type="EMBL" id="JBJQND010000011">
    <property type="protein sequence ID" value="KAL3862263.1"/>
    <property type="molecule type" value="Genomic_DNA"/>
</dbReference>
<keyword evidence="1" id="KW-1015">Disulfide bond</keyword>
<keyword evidence="2" id="KW-0732">Signal</keyword>
<evidence type="ECO:0000256" key="2">
    <source>
        <dbReference type="SAM" id="SignalP"/>
    </source>
</evidence>
<evidence type="ECO:0000259" key="3">
    <source>
        <dbReference type="PROSITE" id="PS51034"/>
    </source>
</evidence>
<evidence type="ECO:0000256" key="1">
    <source>
        <dbReference type="ARBA" id="ARBA00023157"/>
    </source>
</evidence>
<dbReference type="InterPro" id="IPR042235">
    <property type="entry name" value="ZP-C_dom"/>
</dbReference>
<dbReference type="InterPro" id="IPR055355">
    <property type="entry name" value="ZP-C"/>
</dbReference>
<protein>
    <recommendedName>
        <fullName evidence="3">ZP domain-containing protein</fullName>
    </recommendedName>
</protein>
<evidence type="ECO:0000313" key="4">
    <source>
        <dbReference type="EMBL" id="KAL3862263.1"/>
    </source>
</evidence>
<accession>A0ABD3VMK4</accession>
<dbReference type="PROSITE" id="PS51034">
    <property type="entry name" value="ZP_2"/>
    <property type="match status" value="1"/>
</dbReference>
<dbReference type="InterPro" id="IPR001507">
    <property type="entry name" value="ZP_dom"/>
</dbReference>
<evidence type="ECO:0000313" key="5">
    <source>
        <dbReference type="Proteomes" id="UP001634394"/>
    </source>
</evidence>
<feature type="chain" id="PRO_5044885656" description="ZP domain-containing protein" evidence="2">
    <location>
        <begin position="21"/>
        <end position="332"/>
    </location>
</feature>
<dbReference type="Proteomes" id="UP001634394">
    <property type="component" value="Unassembled WGS sequence"/>
</dbReference>
<comment type="caution">
    <text evidence="4">The sequence shown here is derived from an EMBL/GenBank/DDBJ whole genome shotgun (WGS) entry which is preliminary data.</text>
</comment>
<dbReference type="Gene3D" id="2.60.40.4100">
    <property type="entry name" value="Zona pellucida, ZP-C domain"/>
    <property type="match status" value="1"/>
</dbReference>
<feature type="signal peptide" evidence="2">
    <location>
        <begin position="1"/>
        <end position="20"/>
    </location>
</feature>
<name>A0ABD3VMK4_SINWO</name>
<dbReference type="SMART" id="SM00241">
    <property type="entry name" value="ZP"/>
    <property type="match status" value="1"/>
</dbReference>
<dbReference type="Pfam" id="PF00100">
    <property type="entry name" value="Zona_pellucida"/>
    <property type="match status" value="1"/>
</dbReference>
<keyword evidence="5" id="KW-1185">Reference proteome</keyword>